<dbReference type="Pfam" id="PF23113">
    <property type="entry name" value="MARCHF6_C"/>
    <property type="match status" value="1"/>
</dbReference>
<dbReference type="RefSeq" id="XP_018005416.1">
    <property type="nucleotide sequence ID" value="XM_018149994.1"/>
</dbReference>
<sequence>MSGSGAEVAATSTSTDASLQTETTPYIIRLLVKVFRLLLSLPPSSFDSSTTANNTTSQIRQPTVKRQSSLLSGTFVEFWTSSSLASNFSIDIVEGIMISLGLVASFILVFLIREWVINQQPMLNNPEPADGEDINVQDQNDVQRPLIRPRRRRQNAELVHNPAVDNPLAANARRNLRPRAMTDDNIVASAPPRAAPVRSQSLVTPTAGIDEVPISASAPLQSEDDVAPVLLRGMVGDAVDARRVLEERIVDGDPVTASNDASDHPASTNASASTPGLEFPTDDPLSQSIEIERQIPVSPPEGDITASVRGEASQNAAPAIAGAVEDAPEGASQATAVDEAEILERLNSTDPAVEREDNDTPAVAADFPLGRLGHWFWHVEGVPHVDRHRNLPHELPNEQNNATNAHGLAQAGAGGHHGHVAPEAPRQPQLLPDEAMPPGFDANDPNAFEDAEELEGVLELIGMEGPIVGMVQNVVFSLILISLTLSAALWIPYIWGKIGLIVVTNPITVFVRGPIYFIARAVDLIADGCFFLLGLLGLVFNMLAKVVKQITKSFIPTYSDLIDVETFEELAINVTARSGSRLERNLSGAVTWFNPDLPTFSAQSHKSLVIFKASIVSFFSGAAQRLASLYDTTGALLRSPSMLVKAVHTLILAVPRLPGYITNTCVTTARSLSNVLSVKSYPSQEQALKADVPATTSVHWSASDKVIAVVIGYIVFAVSAAIFMKVAHAVMGLKKDQKLDGSVFDRIREAGGVMKVIVIIGIEMIVFPLYCGLLLDLALLPLFEGATINTRLAFIYKAPCTGLFLHWFAGTCYMFHFALFVSMCRKILRKGVLYFIRDPDDPTFHPVRDVLERPVPTQLGKIAFSALVYGGLVIMCLGGVVWSIGRFTSVLPIHFTGNSPKLAFPVDVVFFNIVLQFGIRKLKPSEKISAVYEWWFRGIAHGLRLSHFLFGEEREDEKKPRMRNGVLSWHRMGKENESEQPEKEGTYVRAPASDFCRIPKNQKAFLEVDEENKRIDGLPDSEKGLHGSDNANFKKIWLPPQFKPRMATCVILLWLFAASTGIGCTIGPLVIGRWILHRLLEVEGPVNDLYALTIGLHLLAAAASAAYFARSTYGWIHAKSTDTIPPRQIVVSKLMAMASYVARYLYLAISIGVIIPFTLSLIVELYIHIPIYTYLLKGGNTNATHNATIGFSGNSTSTANPSSTSLAAPSQPIPPTVFLLQTWALGLFYLRLILRTAMNYPCQHEYHAAALRSIYRNGYRDLDVRLATRALIIPLTLLCTVLLLLPLLVAKITTKGWKITDEAEVMKIYRAAYPCVMSWGLLVYLGSILKVRLSVWRTMVRDEVYLVGERLHNYVNPVTTPTAAGDEGKGKAKAIPISSDLVDVASVAANAGSADDDDMVSDYKTPVRKDNTSDSAEVPVDSHESSASKSADEALLGAEMLDAFDYARATALNRIDTGEVIAAKGSTSRAMGQKK</sequence>
<evidence type="ECO:0000256" key="6">
    <source>
        <dbReference type="ARBA" id="ARBA00022692"/>
    </source>
</evidence>
<protein>
    <recommendedName>
        <fullName evidence="4">RING-type E3 ubiquitin transferase</fullName>
        <ecNumber evidence="4">2.3.2.27</ecNumber>
    </recommendedName>
</protein>
<feature type="transmembrane region" description="Helical" evidence="11">
    <location>
        <begin position="1266"/>
        <end position="1288"/>
    </location>
</feature>
<dbReference type="EMBL" id="LFJN01000001">
    <property type="protein sequence ID" value="KPI45453.1"/>
    <property type="molecule type" value="Genomic_DNA"/>
</dbReference>
<comment type="caution">
    <text evidence="13">The sequence shown here is derived from an EMBL/GenBank/DDBJ whole genome shotgun (WGS) entry which is preliminary data.</text>
</comment>
<feature type="transmembrane region" description="Helical" evidence="11">
    <location>
        <begin position="756"/>
        <end position="783"/>
    </location>
</feature>
<evidence type="ECO:0000256" key="2">
    <source>
        <dbReference type="ARBA" id="ARBA00004141"/>
    </source>
</evidence>
<feature type="transmembrane region" description="Helical" evidence="11">
    <location>
        <begin position="706"/>
        <end position="727"/>
    </location>
</feature>
<feature type="compositionally biased region" description="Basic and acidic residues" evidence="10">
    <location>
        <begin position="1420"/>
        <end position="1431"/>
    </location>
</feature>
<feature type="transmembrane region" description="Helical" evidence="11">
    <location>
        <begin position="1308"/>
        <end position="1329"/>
    </location>
</feature>
<feature type="compositionally biased region" description="Polar residues" evidence="10">
    <location>
        <begin position="256"/>
        <end position="274"/>
    </location>
</feature>
<feature type="transmembrane region" description="Helical" evidence="11">
    <location>
        <begin position="1144"/>
        <end position="1167"/>
    </location>
</feature>
<feature type="transmembrane region" description="Helical" evidence="11">
    <location>
        <begin position="902"/>
        <end position="919"/>
    </location>
</feature>
<keyword evidence="14" id="KW-1185">Reference proteome</keyword>
<evidence type="ECO:0000259" key="12">
    <source>
        <dbReference type="Pfam" id="PF23113"/>
    </source>
</evidence>
<evidence type="ECO:0000256" key="7">
    <source>
        <dbReference type="ARBA" id="ARBA00022786"/>
    </source>
</evidence>
<evidence type="ECO:0000313" key="14">
    <source>
        <dbReference type="Proteomes" id="UP000038010"/>
    </source>
</evidence>
<feature type="region of interest" description="Disordered" evidence="10">
    <location>
        <begin position="408"/>
        <end position="434"/>
    </location>
</feature>
<evidence type="ECO:0000256" key="5">
    <source>
        <dbReference type="ARBA" id="ARBA00022679"/>
    </source>
</evidence>
<dbReference type="GO" id="GO:0061630">
    <property type="term" value="F:ubiquitin protein ligase activity"/>
    <property type="evidence" value="ECO:0007669"/>
    <property type="project" value="UniProtKB-EC"/>
</dbReference>
<comment type="subcellular location">
    <subcellularLocation>
        <location evidence="2">Membrane</location>
        <topology evidence="2">Multi-pass membrane protein</topology>
    </subcellularLocation>
</comment>
<dbReference type="PANTHER" id="PTHR13145">
    <property type="entry name" value="SSM4 PROTEIN"/>
    <property type="match status" value="1"/>
</dbReference>
<feature type="transmembrane region" description="Helical" evidence="11">
    <location>
        <begin position="803"/>
        <end position="821"/>
    </location>
</feature>
<feature type="transmembrane region" description="Helical" evidence="11">
    <location>
        <begin position="474"/>
        <end position="495"/>
    </location>
</feature>
<dbReference type="PANTHER" id="PTHR13145:SF0">
    <property type="entry name" value="E3 UBIQUITIN-PROTEIN LIGASE MARCHF6"/>
    <property type="match status" value="1"/>
</dbReference>
<keyword evidence="7" id="KW-0833">Ubl conjugation pathway</keyword>
<feature type="transmembrane region" description="Helical" evidence="11">
    <location>
        <begin position="862"/>
        <end position="882"/>
    </location>
</feature>
<dbReference type="GO" id="GO:0036503">
    <property type="term" value="P:ERAD pathway"/>
    <property type="evidence" value="ECO:0007669"/>
    <property type="project" value="TreeGrafter"/>
</dbReference>
<keyword evidence="8 11" id="KW-1133">Transmembrane helix</keyword>
<feature type="transmembrane region" description="Helical" evidence="11">
    <location>
        <begin position="92"/>
        <end position="112"/>
    </location>
</feature>
<dbReference type="GeneID" id="28741863"/>
<keyword evidence="9 11" id="KW-0472">Membrane</keyword>
<evidence type="ECO:0000256" key="1">
    <source>
        <dbReference type="ARBA" id="ARBA00000900"/>
    </source>
</evidence>
<dbReference type="OrthoDB" id="1108038at2759"/>
<evidence type="ECO:0000256" key="4">
    <source>
        <dbReference type="ARBA" id="ARBA00012483"/>
    </source>
</evidence>
<evidence type="ECO:0000256" key="11">
    <source>
        <dbReference type="SAM" id="Phobius"/>
    </source>
</evidence>
<dbReference type="Proteomes" id="UP000038010">
    <property type="component" value="Unassembled WGS sequence"/>
</dbReference>
<comment type="pathway">
    <text evidence="3">Protein modification; protein ubiquitination.</text>
</comment>
<feature type="region of interest" description="Disordered" evidence="10">
    <location>
        <begin position="1393"/>
        <end position="1431"/>
    </location>
</feature>
<reference evidence="13 14" key="1">
    <citation type="submission" date="2015-06" db="EMBL/GenBank/DDBJ databases">
        <title>Draft genome of the ant-associated black yeast Phialophora attae CBS 131958.</title>
        <authorList>
            <person name="Moreno L.F."/>
            <person name="Stielow B.J."/>
            <person name="de Hoog S."/>
            <person name="Vicente V.A."/>
            <person name="Weiss V.A."/>
            <person name="de Vries M."/>
            <person name="Cruz L.M."/>
            <person name="Souza E.M."/>
        </authorList>
    </citation>
    <scope>NUCLEOTIDE SEQUENCE [LARGE SCALE GENOMIC DNA]</scope>
    <source>
        <strain evidence="13 14">CBS 131958</strain>
    </source>
</reference>
<feature type="transmembrane region" description="Helical" evidence="11">
    <location>
        <begin position="515"/>
        <end position="543"/>
    </location>
</feature>
<dbReference type="VEuPathDB" id="FungiDB:AB675_945"/>
<evidence type="ECO:0000256" key="9">
    <source>
        <dbReference type="ARBA" id="ARBA00023136"/>
    </source>
</evidence>
<evidence type="ECO:0000313" key="13">
    <source>
        <dbReference type="EMBL" id="KPI45453.1"/>
    </source>
</evidence>
<name>A0A0N1HHG8_9EURO</name>
<accession>A0A0N1HHG8</accession>
<keyword evidence="5" id="KW-0808">Transferase</keyword>
<feature type="transmembrane region" description="Helical" evidence="11">
    <location>
        <begin position="1051"/>
        <end position="1077"/>
    </location>
</feature>
<evidence type="ECO:0000256" key="3">
    <source>
        <dbReference type="ARBA" id="ARBA00004906"/>
    </source>
</evidence>
<proteinExistence type="predicted"/>
<gene>
    <name evidence="13" type="ORF">AB675_945</name>
</gene>
<organism evidence="13 14">
    <name type="scientific">Cyphellophora attinorum</name>
    <dbReference type="NCBI Taxonomy" id="1664694"/>
    <lineage>
        <taxon>Eukaryota</taxon>
        <taxon>Fungi</taxon>
        <taxon>Dikarya</taxon>
        <taxon>Ascomycota</taxon>
        <taxon>Pezizomycotina</taxon>
        <taxon>Eurotiomycetes</taxon>
        <taxon>Chaetothyriomycetidae</taxon>
        <taxon>Chaetothyriales</taxon>
        <taxon>Cyphellophoraceae</taxon>
        <taxon>Cyphellophora</taxon>
    </lineage>
</organism>
<evidence type="ECO:0000256" key="8">
    <source>
        <dbReference type="ARBA" id="ARBA00022989"/>
    </source>
</evidence>
<feature type="domain" description="E3 ubiquitin-protein ligase MARCHF6-like C-terminal" evidence="12">
    <location>
        <begin position="1130"/>
        <end position="1341"/>
    </location>
</feature>
<keyword evidence="6 11" id="KW-0812">Transmembrane</keyword>
<dbReference type="InterPro" id="IPR056521">
    <property type="entry name" value="MARCHF6-like_C"/>
</dbReference>
<feature type="transmembrane region" description="Helical" evidence="11">
    <location>
        <begin position="1089"/>
        <end position="1109"/>
    </location>
</feature>
<evidence type="ECO:0000256" key="10">
    <source>
        <dbReference type="SAM" id="MobiDB-lite"/>
    </source>
</evidence>
<dbReference type="STRING" id="1664694.A0A0N1HHG8"/>
<feature type="transmembrane region" description="Helical" evidence="11">
    <location>
        <begin position="609"/>
        <end position="627"/>
    </location>
</feature>
<feature type="transmembrane region" description="Helical" evidence="11">
    <location>
        <begin position="1213"/>
        <end position="1234"/>
    </location>
</feature>
<dbReference type="EC" id="2.3.2.27" evidence="4"/>
<comment type="catalytic activity">
    <reaction evidence="1">
        <text>S-ubiquitinyl-[E2 ubiquitin-conjugating enzyme]-L-cysteine + [acceptor protein]-L-lysine = [E2 ubiquitin-conjugating enzyme]-L-cysteine + N(6)-ubiquitinyl-[acceptor protein]-L-lysine.</text>
        <dbReference type="EC" id="2.3.2.27"/>
    </reaction>
</comment>
<feature type="region of interest" description="Disordered" evidence="10">
    <location>
        <begin position="253"/>
        <end position="284"/>
    </location>
</feature>
<dbReference type="GO" id="GO:0005789">
    <property type="term" value="C:endoplasmic reticulum membrane"/>
    <property type="evidence" value="ECO:0007669"/>
    <property type="project" value="TreeGrafter"/>
</dbReference>